<proteinExistence type="predicted"/>
<evidence type="ECO:0000313" key="2">
    <source>
        <dbReference type="Proteomes" id="UP001210978"/>
    </source>
</evidence>
<evidence type="ECO:0000313" key="1">
    <source>
        <dbReference type="EMBL" id="WBV59457.1"/>
    </source>
</evidence>
<dbReference type="RefSeq" id="WP_271147847.1">
    <property type="nucleotide sequence ID" value="NZ_CP115859.1"/>
</dbReference>
<organism evidence="1 2">
    <name type="scientific">Chryseobacterium camelliae</name>
    <dbReference type="NCBI Taxonomy" id="1265445"/>
    <lineage>
        <taxon>Bacteria</taxon>
        <taxon>Pseudomonadati</taxon>
        <taxon>Bacteroidota</taxon>
        <taxon>Flavobacteriia</taxon>
        <taxon>Flavobacteriales</taxon>
        <taxon>Weeksellaceae</taxon>
        <taxon>Chryseobacterium group</taxon>
        <taxon>Chryseobacterium</taxon>
    </lineage>
</organism>
<sequence length="159" mass="17331">MSNIGKIIRVNALPPEEEREVNVIYQVAAPGSTTYTDYAIDSNGDLKTHTTTETKNYKAYVARLQVDSSFNLIATVLDNNLGSITWSKTGTAAYTGVLTGGQFVDSKTIVMMNMSFAPTYSTATTPAYSFSSDTEIRFSLTAASDLEIPLGMIEIRVYN</sequence>
<accession>A0ABY7QK96</accession>
<protein>
    <submittedName>
        <fullName evidence="1">Uncharacterized protein</fullName>
    </submittedName>
</protein>
<keyword evidence="2" id="KW-1185">Reference proteome</keyword>
<reference evidence="1 2" key="1">
    <citation type="submission" date="2023-01" db="EMBL/GenBank/DDBJ databases">
        <title>Complete genome of Chryseobacterium camelliae VAN22-5A.</title>
        <authorList>
            <person name="Zong G."/>
            <person name="Cao G."/>
        </authorList>
    </citation>
    <scope>NUCLEOTIDE SEQUENCE [LARGE SCALE GENOMIC DNA]</scope>
    <source>
        <strain evidence="1 2">VAN22-5A</strain>
    </source>
</reference>
<dbReference type="Proteomes" id="UP001210978">
    <property type="component" value="Chromosome"/>
</dbReference>
<name>A0ABY7QK96_9FLAO</name>
<gene>
    <name evidence="1" type="ORF">PFY12_10345</name>
</gene>
<dbReference type="EMBL" id="CP115859">
    <property type="protein sequence ID" value="WBV59457.1"/>
    <property type="molecule type" value="Genomic_DNA"/>
</dbReference>